<dbReference type="AlphaFoldDB" id="A0A1L3FQQ7"/>
<evidence type="ECO:0008006" key="5">
    <source>
        <dbReference type="Google" id="ProtNLM"/>
    </source>
</evidence>
<dbReference type="Pfam" id="PF04955">
    <property type="entry name" value="HupE_UreJ"/>
    <property type="match status" value="1"/>
</dbReference>
<feature type="signal peptide" evidence="2">
    <location>
        <begin position="1"/>
        <end position="21"/>
    </location>
</feature>
<feature type="transmembrane region" description="Helical" evidence="1">
    <location>
        <begin position="172"/>
        <end position="191"/>
    </location>
</feature>
<keyword evidence="2" id="KW-0732">Signal</keyword>
<proteinExistence type="predicted"/>
<dbReference type="Proteomes" id="UP000181962">
    <property type="component" value="Chromosome"/>
</dbReference>
<gene>
    <name evidence="3" type="ORF">BKD09_45860</name>
</gene>
<dbReference type="RefSeq" id="WP_071916779.1">
    <property type="nucleotide sequence ID" value="NZ_JANUDB010000001.1"/>
</dbReference>
<reference evidence="3 4" key="1">
    <citation type="submission" date="2016-11" db="EMBL/GenBank/DDBJ databases">
        <title>Complete Genome Sequence of Bradyrhizobium sp. strain J5, an isolated from soybean nodule in Hokkaido.</title>
        <authorList>
            <person name="Kanehara K."/>
        </authorList>
    </citation>
    <scope>NUCLEOTIDE SEQUENCE [LARGE SCALE GENOMIC DNA]</scope>
    <source>
        <strain evidence="3 4">J5</strain>
    </source>
</reference>
<dbReference type="OrthoDB" id="9808192at2"/>
<keyword evidence="1" id="KW-1133">Transmembrane helix</keyword>
<name>A0A1L3FQQ7_BRAJP</name>
<feature type="transmembrane region" description="Helical" evidence="1">
    <location>
        <begin position="37"/>
        <end position="57"/>
    </location>
</feature>
<evidence type="ECO:0000313" key="4">
    <source>
        <dbReference type="Proteomes" id="UP000181962"/>
    </source>
</evidence>
<keyword evidence="1" id="KW-0472">Membrane</keyword>
<feature type="transmembrane region" description="Helical" evidence="1">
    <location>
        <begin position="113"/>
        <end position="130"/>
    </location>
</feature>
<evidence type="ECO:0000313" key="3">
    <source>
        <dbReference type="EMBL" id="APG15633.1"/>
    </source>
</evidence>
<evidence type="ECO:0000256" key="2">
    <source>
        <dbReference type="SAM" id="SignalP"/>
    </source>
</evidence>
<feature type="chain" id="PRO_5012317971" description="Protein hupE" evidence="2">
    <location>
        <begin position="22"/>
        <end position="192"/>
    </location>
</feature>
<protein>
    <recommendedName>
        <fullName evidence="5">Protein hupE</fullName>
    </recommendedName>
</protein>
<keyword evidence="1" id="KW-0812">Transmembrane</keyword>
<dbReference type="InterPro" id="IPR007038">
    <property type="entry name" value="HupE_UreJ"/>
</dbReference>
<accession>A0A1L3FQQ7</accession>
<dbReference type="PIRSF" id="PIRSF016919">
    <property type="entry name" value="HupE_UreJ"/>
    <property type="match status" value="1"/>
</dbReference>
<sequence>MMRIIPICVAALSLLAAPAFAHPIPGAGSSFDAGLVHPFSGADHLIAITLVGTWSALVGGSARAVWPLTFLIAMLGGFAAASAGLQMGFVEAAISLSVVVLGAFVAFEFRMPVMLGAAAVGLFAFFHGHAHGTEAASMLVPYVIGFTTATAALLLTGMVIGFSGGNAARRSLLRAAGVCAGLVGLLLLGGVA</sequence>
<evidence type="ECO:0000256" key="1">
    <source>
        <dbReference type="SAM" id="Phobius"/>
    </source>
</evidence>
<feature type="transmembrane region" description="Helical" evidence="1">
    <location>
        <begin position="64"/>
        <end position="83"/>
    </location>
</feature>
<feature type="transmembrane region" description="Helical" evidence="1">
    <location>
        <begin position="142"/>
        <end position="160"/>
    </location>
</feature>
<organism evidence="3 4">
    <name type="scientific">Bradyrhizobium japonicum</name>
    <dbReference type="NCBI Taxonomy" id="375"/>
    <lineage>
        <taxon>Bacteria</taxon>
        <taxon>Pseudomonadati</taxon>
        <taxon>Pseudomonadota</taxon>
        <taxon>Alphaproteobacteria</taxon>
        <taxon>Hyphomicrobiales</taxon>
        <taxon>Nitrobacteraceae</taxon>
        <taxon>Bradyrhizobium</taxon>
    </lineage>
</organism>
<dbReference type="EMBL" id="CP017637">
    <property type="protein sequence ID" value="APG15633.1"/>
    <property type="molecule type" value="Genomic_DNA"/>
</dbReference>